<proteinExistence type="predicted"/>
<dbReference type="KEGG" id="boa:Bovatus_02081"/>
<dbReference type="EMBL" id="VWLX01000004">
    <property type="protein sequence ID" value="KAA3807006.1"/>
    <property type="molecule type" value="Genomic_DNA"/>
</dbReference>
<dbReference type="AlphaFoldDB" id="A0A395W023"/>
<evidence type="ECO:0000313" key="2">
    <source>
        <dbReference type="EMBL" id="MDC2408250.1"/>
    </source>
</evidence>
<keyword evidence="2" id="KW-0449">Lipoprotein</keyword>
<evidence type="ECO:0000313" key="1">
    <source>
        <dbReference type="EMBL" id="KAA3807006.1"/>
    </source>
</evidence>
<gene>
    <name evidence="3" type="ORF">DWX70_05425</name>
    <name evidence="1" type="ORF">F3F51_06310</name>
    <name evidence="2" type="ORF">PO240_10245</name>
</gene>
<reference evidence="3 4" key="1">
    <citation type="submission" date="2018-08" db="EMBL/GenBank/DDBJ databases">
        <title>A genome reference for cultivated species of the human gut microbiota.</title>
        <authorList>
            <person name="Zou Y."/>
            <person name="Xue W."/>
            <person name="Luo G."/>
        </authorList>
    </citation>
    <scope>NUCLEOTIDE SEQUENCE [LARGE SCALE GENOMIC DNA]</scope>
    <source>
        <strain evidence="3 4">AF20-9LB</strain>
    </source>
</reference>
<evidence type="ECO:0000313" key="3">
    <source>
        <dbReference type="EMBL" id="RGS86446.1"/>
    </source>
</evidence>
<reference evidence="2" key="3">
    <citation type="submission" date="2022-10" db="EMBL/GenBank/DDBJ databases">
        <title>Human gut microbiome strain richness.</title>
        <authorList>
            <person name="Chen-Liaw A."/>
        </authorList>
    </citation>
    <scope>NUCLEOTIDE SEQUENCE</scope>
    <source>
        <strain evidence="2">F7_m1001271B151109d0_201107</strain>
    </source>
</reference>
<sequence>MRKNIYGLLLLSLIMVLGSCYGDKGNYDYEDVNEITVDLGGTKYTYVVGNVARLEPTLTFATQEIAESELEYNWTLNGEFISDKRVLEFTVEKIASQVECQLRVTNPKTGLTYIGRTAMDFTQKYNLYGWLVLSKDEQASYLNFMTAAGTDSQIYEEHLKVYQEQNRETLPKETLGLLEHFRSGGSSSNPSSVWIVNPKADKCVDLEGAAFTKDLVLPDAFLEPSFTNNLKVKQIAELKWLTVVVDQDGKAYTRKKLSEKAFHTGKFLSTPLTFENKEVKVDRFLIIPEMRALNMAFVEGEKGQHQRILALMDYDKQSAGKVLQFTVKQEDYDKNGFYDVPKLHDLLDYEVVYLGYARPKTTGLTDGTYVMTLILKKGSEYLYQEYSVNKASTSNQITAVPSINKPISFGNLLEGAVIYTAPYINNRTYLLIGKGNDLYYVDRTTIDRDEPIKLKTFDAEVTALNAETSQGNQLGVGLSNGKFFVLSLKTANLGEILGDPDKKEFERYYQMNGRVFDIRYRFKYSNGWT</sequence>
<dbReference type="Proteomes" id="UP001214017">
    <property type="component" value="Unassembled WGS sequence"/>
</dbReference>
<name>A0A395W023_BACOV</name>
<reference evidence="1 5" key="2">
    <citation type="journal article" date="2019" name="Nat. Med.">
        <title>A library of human gut bacterial isolates paired with longitudinal multiomics data enables mechanistic microbiome research.</title>
        <authorList>
            <person name="Poyet M."/>
            <person name="Groussin M."/>
            <person name="Gibbons S.M."/>
            <person name="Avila-Pacheco J."/>
            <person name="Jiang X."/>
            <person name="Kearney S.M."/>
            <person name="Perrotta A.R."/>
            <person name="Berdy B."/>
            <person name="Zhao S."/>
            <person name="Lieberman T.D."/>
            <person name="Swanson P.K."/>
            <person name="Smith M."/>
            <person name="Roesemann S."/>
            <person name="Alexander J.E."/>
            <person name="Rich S.A."/>
            <person name="Livny J."/>
            <person name="Vlamakis H."/>
            <person name="Clish C."/>
            <person name="Bullock K."/>
            <person name="Deik A."/>
            <person name="Scott J."/>
            <person name="Pierce K.A."/>
            <person name="Xavier R.J."/>
            <person name="Alm E.J."/>
        </authorList>
    </citation>
    <scope>NUCLEOTIDE SEQUENCE [LARGE SCALE GENOMIC DNA]</scope>
    <source>
        <strain evidence="1 5">BIOML-A183</strain>
    </source>
</reference>
<dbReference type="Proteomes" id="UP000266492">
    <property type="component" value="Unassembled WGS sequence"/>
</dbReference>
<dbReference type="RefSeq" id="WP_004321828.1">
    <property type="nucleotide sequence ID" value="NZ_BAABYJ010000001.1"/>
</dbReference>
<evidence type="ECO:0000313" key="5">
    <source>
        <dbReference type="Proteomes" id="UP000460135"/>
    </source>
</evidence>
<protein>
    <submittedName>
        <fullName evidence="2">PKD-like family lipoprotein</fullName>
    </submittedName>
</protein>
<dbReference type="EMBL" id="JAQNWR010000005">
    <property type="protein sequence ID" value="MDC2408250.1"/>
    <property type="molecule type" value="Genomic_DNA"/>
</dbReference>
<comment type="caution">
    <text evidence="3">The sequence shown here is derived from an EMBL/GenBank/DDBJ whole genome shotgun (WGS) entry which is preliminary data.</text>
</comment>
<organism evidence="3 4">
    <name type="scientific">Bacteroides ovatus</name>
    <dbReference type="NCBI Taxonomy" id="28116"/>
    <lineage>
        <taxon>Bacteria</taxon>
        <taxon>Pseudomonadati</taxon>
        <taxon>Bacteroidota</taxon>
        <taxon>Bacteroidia</taxon>
        <taxon>Bacteroidales</taxon>
        <taxon>Bacteroidaceae</taxon>
        <taxon>Bacteroides</taxon>
    </lineage>
</organism>
<dbReference type="InterPro" id="IPR032183">
    <property type="entry name" value="PKD-like"/>
</dbReference>
<dbReference type="Proteomes" id="UP000460135">
    <property type="component" value="Unassembled WGS sequence"/>
</dbReference>
<dbReference type="PROSITE" id="PS51257">
    <property type="entry name" value="PROKAR_LIPOPROTEIN"/>
    <property type="match status" value="1"/>
</dbReference>
<dbReference type="Pfam" id="PF16407">
    <property type="entry name" value="PKD_2"/>
    <property type="match status" value="1"/>
</dbReference>
<dbReference type="GeneID" id="29455926"/>
<dbReference type="EMBL" id="QRVZ01000003">
    <property type="protein sequence ID" value="RGS86446.1"/>
    <property type="molecule type" value="Genomic_DNA"/>
</dbReference>
<accession>A0A395W023</accession>
<evidence type="ECO:0000313" key="4">
    <source>
        <dbReference type="Proteomes" id="UP000266492"/>
    </source>
</evidence>